<dbReference type="FunFam" id="3.40.50.11540:FF:000001">
    <property type="entry name" value="NADH dehydrogenase [ubiquinone] flavoprotein 1, mitochondrial"/>
    <property type="match status" value="1"/>
</dbReference>
<dbReference type="FunFam" id="1.20.1440.230:FF:000001">
    <property type="entry name" value="Mitochondrial NADH dehydrogenase flavoprotein 1"/>
    <property type="match status" value="1"/>
</dbReference>
<keyword evidence="3" id="KW-0479">Metal-binding</keyword>
<dbReference type="SMART" id="SM00928">
    <property type="entry name" value="NADH_4Fe-4S"/>
    <property type="match status" value="1"/>
</dbReference>
<dbReference type="Pfam" id="PF13237">
    <property type="entry name" value="Fer4_10"/>
    <property type="match status" value="1"/>
</dbReference>
<keyword evidence="2" id="KW-0004">4Fe-4S</keyword>
<dbReference type="InterPro" id="IPR037225">
    <property type="entry name" value="Nuo51_FMN-bd_sf"/>
</dbReference>
<gene>
    <name evidence="7" type="ORF">LCGC14_0607180</name>
</gene>
<name>A0A0F9UH94_9ZZZZ</name>
<dbReference type="FunFam" id="3.10.20.600:FF:000007">
    <property type="entry name" value="NAD-reducing hydrogenase subunit HoxF"/>
    <property type="match status" value="1"/>
</dbReference>
<dbReference type="Gene3D" id="6.10.250.1450">
    <property type="match status" value="1"/>
</dbReference>
<dbReference type="Gene3D" id="3.40.50.11540">
    <property type="entry name" value="NADH-ubiquinone oxidoreductase 51kDa subunit"/>
    <property type="match status" value="1"/>
</dbReference>
<evidence type="ECO:0000256" key="2">
    <source>
        <dbReference type="ARBA" id="ARBA00022485"/>
    </source>
</evidence>
<reference evidence="7" key="1">
    <citation type="journal article" date="2015" name="Nature">
        <title>Complex archaea that bridge the gap between prokaryotes and eukaryotes.</title>
        <authorList>
            <person name="Spang A."/>
            <person name="Saw J.H."/>
            <person name="Jorgensen S.L."/>
            <person name="Zaremba-Niedzwiedzka K."/>
            <person name="Martijn J."/>
            <person name="Lind A.E."/>
            <person name="van Eijk R."/>
            <person name="Schleper C."/>
            <person name="Guy L."/>
            <person name="Ettema T.J."/>
        </authorList>
    </citation>
    <scope>NUCLEOTIDE SEQUENCE</scope>
</reference>
<dbReference type="InterPro" id="IPR011538">
    <property type="entry name" value="Nuo51_FMN-bd"/>
</dbReference>
<dbReference type="SUPFAM" id="SSF140490">
    <property type="entry name" value="Nqo1C-terminal domain-like"/>
    <property type="match status" value="1"/>
</dbReference>
<evidence type="ECO:0000256" key="3">
    <source>
        <dbReference type="ARBA" id="ARBA00022723"/>
    </source>
</evidence>
<dbReference type="Gene3D" id="3.30.70.20">
    <property type="match status" value="1"/>
</dbReference>
<dbReference type="InterPro" id="IPR017896">
    <property type="entry name" value="4Fe4S_Fe-S-bd"/>
</dbReference>
<dbReference type="Gene3D" id="1.20.1440.230">
    <property type="entry name" value="NADH-ubiquinone oxidoreductase 51kDa subunit, iron-sulphur binding domain"/>
    <property type="match status" value="1"/>
</dbReference>
<dbReference type="SUPFAM" id="SSF142019">
    <property type="entry name" value="Nqo1 FMN-binding domain-like"/>
    <property type="match status" value="1"/>
</dbReference>
<dbReference type="GO" id="GO:0046872">
    <property type="term" value="F:metal ion binding"/>
    <property type="evidence" value="ECO:0007669"/>
    <property type="project" value="UniProtKB-KW"/>
</dbReference>
<keyword evidence="4" id="KW-0408">Iron</keyword>
<evidence type="ECO:0000256" key="4">
    <source>
        <dbReference type="ARBA" id="ARBA00023004"/>
    </source>
</evidence>
<dbReference type="EMBL" id="LAZR01000996">
    <property type="protein sequence ID" value="KKN52963.1"/>
    <property type="molecule type" value="Genomic_DNA"/>
</dbReference>
<dbReference type="GO" id="GO:0051539">
    <property type="term" value="F:4 iron, 4 sulfur cluster binding"/>
    <property type="evidence" value="ECO:0007669"/>
    <property type="project" value="UniProtKB-KW"/>
</dbReference>
<evidence type="ECO:0000256" key="5">
    <source>
        <dbReference type="ARBA" id="ARBA00023014"/>
    </source>
</evidence>
<feature type="domain" description="4Fe-4S ferredoxin-type" evidence="6">
    <location>
        <begin position="593"/>
        <end position="621"/>
    </location>
</feature>
<evidence type="ECO:0000256" key="1">
    <source>
        <dbReference type="ARBA" id="ARBA00007523"/>
    </source>
</evidence>
<feature type="domain" description="4Fe-4S ferredoxin-type" evidence="6">
    <location>
        <begin position="564"/>
        <end position="589"/>
    </location>
</feature>
<dbReference type="InterPro" id="IPR037207">
    <property type="entry name" value="Nuop51_4Fe4S-bd_sf"/>
</dbReference>
<evidence type="ECO:0000259" key="6">
    <source>
        <dbReference type="PROSITE" id="PS51379"/>
    </source>
</evidence>
<comment type="caution">
    <text evidence="7">The sequence shown here is derived from an EMBL/GenBank/DDBJ whole genome shotgun (WGS) entry which is preliminary data.</text>
</comment>
<dbReference type="InterPro" id="IPR019575">
    <property type="entry name" value="Nuop51_4Fe4S-bd"/>
</dbReference>
<sequence>MRKIKKIKTIKDLEQSIQSQIQARKSEKKSVLTVSAGTCGQARGSLKVIKSLEKAIKEQNLEDKVKIKVTGCHGFCEAEPNIIVQPVNIFYQKVQPKDAKDITSETIINNKVIDQLLFTDLATGKKVSNENNIPFYKKQKRIILGDNTLIDPTDMDDYLSIGGYRSLVKALSDMTQEEIIETVKQSGLRGRGGAGFPTGYKWEFARKTKSDTKYIICNADEGDPGAYMDRSLLEGNPHRVLEGMIIGAFAIGAGEGYIYARDEYPLAVEHISLAISKAEEMGLLGKNILGTDFDFEVQIVKGAGAFVCGEETALIASVEGRVGEPRQRPPFPAVKGLWGKPTNINNVETWANIPLIIEKGAEWFSRIGTNGSKGTKIFSLVGKINNTGLVEVPMGITLREIIFDIGGGIPGGKDFKAVQTGGPSGGCIPKEMLDLPVDYESLAKVGSIMGSGGMIVMDENTCMVDVAKFFLNFLRDESCGKCISCREGTQRMWEIVTDITEGKGKKGDLEFLEALAKATRDASMCGLGQTAANPVLSTIRHFKDEYEAHIKDKKCPAGVCKELIQYSIIAENCTGCLACIKPCPQDAITGELKKVHVLDQSKCIKCGACYEACNFDAIKIE</sequence>
<evidence type="ECO:0000313" key="7">
    <source>
        <dbReference type="EMBL" id="KKN52963.1"/>
    </source>
</evidence>
<dbReference type="SUPFAM" id="SSF52833">
    <property type="entry name" value="Thioredoxin-like"/>
    <property type="match status" value="1"/>
</dbReference>
<dbReference type="PROSITE" id="PS51379">
    <property type="entry name" value="4FE4S_FER_2"/>
    <property type="match status" value="2"/>
</dbReference>
<dbReference type="InterPro" id="IPR036249">
    <property type="entry name" value="Thioredoxin-like_sf"/>
</dbReference>
<protein>
    <recommendedName>
        <fullName evidence="6">4Fe-4S ferredoxin-type domain-containing protein</fullName>
    </recommendedName>
</protein>
<dbReference type="SUPFAM" id="SSF142984">
    <property type="entry name" value="Nqo1 middle domain-like"/>
    <property type="match status" value="1"/>
</dbReference>
<dbReference type="Pfam" id="PF10589">
    <property type="entry name" value="NADH_4Fe-4S"/>
    <property type="match status" value="1"/>
</dbReference>
<keyword evidence="5" id="KW-0411">Iron-sulfur</keyword>
<dbReference type="CDD" id="cd02980">
    <property type="entry name" value="TRX_Fd_family"/>
    <property type="match status" value="1"/>
</dbReference>
<dbReference type="NCBIfam" id="NF010120">
    <property type="entry name" value="PRK13596.1"/>
    <property type="match status" value="1"/>
</dbReference>
<dbReference type="Pfam" id="PF01512">
    <property type="entry name" value="Complex1_51K"/>
    <property type="match status" value="1"/>
</dbReference>
<comment type="similarity">
    <text evidence="1">Belongs to the complex I 51 kDa subunit family.</text>
</comment>
<dbReference type="AlphaFoldDB" id="A0A0F9UH94"/>
<dbReference type="SUPFAM" id="SSF54862">
    <property type="entry name" value="4Fe-4S ferredoxins"/>
    <property type="match status" value="1"/>
</dbReference>
<proteinExistence type="inferred from homology"/>
<organism evidence="7">
    <name type="scientific">marine sediment metagenome</name>
    <dbReference type="NCBI Taxonomy" id="412755"/>
    <lineage>
        <taxon>unclassified sequences</taxon>
        <taxon>metagenomes</taxon>
        <taxon>ecological metagenomes</taxon>
    </lineage>
</organism>
<accession>A0A0F9UH94</accession>
<dbReference type="PANTHER" id="PTHR43578">
    <property type="entry name" value="NADH-QUINONE OXIDOREDUCTASE SUBUNIT F"/>
    <property type="match status" value="1"/>
</dbReference>
<dbReference type="Gene3D" id="3.10.20.600">
    <property type="match status" value="1"/>
</dbReference>
<dbReference type="PANTHER" id="PTHR43578:SF3">
    <property type="entry name" value="NADH-QUINONE OXIDOREDUCTASE SUBUNIT F"/>
    <property type="match status" value="1"/>
</dbReference>
<dbReference type="Gene3D" id="3.40.30.10">
    <property type="entry name" value="Glutaredoxin"/>
    <property type="match status" value="1"/>
</dbReference>